<protein>
    <submittedName>
        <fullName evidence="2">HAP1 N-terminal domain-containing protein</fullName>
    </submittedName>
</protein>
<proteinExistence type="predicted"/>
<organism evidence="2">
    <name type="scientific">Echinostoma caproni</name>
    <dbReference type="NCBI Taxonomy" id="27848"/>
    <lineage>
        <taxon>Eukaryota</taxon>
        <taxon>Metazoa</taxon>
        <taxon>Spiralia</taxon>
        <taxon>Lophotrochozoa</taxon>
        <taxon>Platyhelminthes</taxon>
        <taxon>Trematoda</taxon>
        <taxon>Digenea</taxon>
        <taxon>Plagiorchiida</taxon>
        <taxon>Echinostomata</taxon>
        <taxon>Echinostomatoidea</taxon>
        <taxon>Echinostomatidae</taxon>
        <taxon>Echinostoma</taxon>
    </lineage>
</organism>
<accession>A0A183BFC9</accession>
<dbReference type="WBParaSite" id="ECPE_0001795901-mRNA-1">
    <property type="protein sequence ID" value="ECPE_0001795901-mRNA-1"/>
    <property type="gene ID" value="ECPE_0001795901"/>
</dbReference>
<reference evidence="2" key="1">
    <citation type="submission" date="2016-06" db="UniProtKB">
        <authorList>
            <consortium name="WormBaseParasite"/>
        </authorList>
    </citation>
    <scope>IDENTIFICATION</scope>
</reference>
<sequence length="162" mass="18122">LQSEVVSLESKNARLQAEVQHSRNHLICLEREYAELSGRLGCTSADTDRIAQLDRPGVINASVSDDTNSGSIAILKLRDAEEAHSAERIHEEAYHTLSHSSLHSRYVVSNFSLALCRTLLHCVTCSSELSSCDVKNNICMHFSKSNVLIKFYFIVKRVDTMK</sequence>
<evidence type="ECO:0000313" key="2">
    <source>
        <dbReference type="WBParaSite" id="ECPE_0001795901-mRNA-1"/>
    </source>
</evidence>
<evidence type="ECO:0000256" key="1">
    <source>
        <dbReference type="SAM" id="Coils"/>
    </source>
</evidence>
<keyword evidence="1" id="KW-0175">Coiled coil</keyword>
<name>A0A183BFC9_9TREM</name>
<feature type="coiled-coil region" evidence="1">
    <location>
        <begin position="5"/>
        <end position="32"/>
    </location>
</feature>
<dbReference type="AlphaFoldDB" id="A0A183BFC9"/>